<dbReference type="AlphaFoldDB" id="A0A0U2X929"/>
<dbReference type="EMBL" id="CP011034">
    <property type="protein sequence ID" value="ALS33822.1"/>
    <property type="molecule type" value="Genomic_DNA"/>
</dbReference>
<sequence>MIDFLRFIVDLGENISAFVTWLFLIAFLFNLSSSINKPDKSRVQLSLIMMVSYSSSAVLSLKTVTYLDYFMFDIVTILIVIIWGIKTKFTIPTALIYLITGMSINAMLFLGMHYDTVIIGNIDYWWFWAVYVIGTISIDLLMALVLIINKDLLGLAWIYNKTKMRVNSLNSALK</sequence>
<feature type="transmembrane region" description="Helical" evidence="1">
    <location>
        <begin position="126"/>
        <end position="148"/>
    </location>
</feature>
<protein>
    <recommendedName>
        <fullName evidence="4">Membrane protein triplicated sequence</fullName>
    </recommendedName>
</protein>
<dbReference type="OrthoDB" id="6305908at2"/>
<dbReference type="Proteomes" id="UP000065261">
    <property type="component" value="Chromosome I"/>
</dbReference>
<organism evidence="2">
    <name type="scientific">Pseudoalteromonas translucida KMM 520</name>
    <dbReference type="NCBI Taxonomy" id="1315283"/>
    <lineage>
        <taxon>Bacteria</taxon>
        <taxon>Pseudomonadati</taxon>
        <taxon>Pseudomonadota</taxon>
        <taxon>Gammaproteobacteria</taxon>
        <taxon>Alteromonadales</taxon>
        <taxon>Pseudoalteromonadaceae</taxon>
        <taxon>Pseudoalteromonas</taxon>
    </lineage>
</organism>
<dbReference type="PATRIC" id="fig|1315283.4.peg.2411"/>
<evidence type="ECO:0008006" key="4">
    <source>
        <dbReference type="Google" id="ProtNLM"/>
    </source>
</evidence>
<dbReference type="RefSeq" id="WP_058373951.1">
    <property type="nucleotide sequence ID" value="NZ_CP011034.1"/>
</dbReference>
<dbReference type="KEGG" id="ptn:PTRA_a2767"/>
<feature type="transmembrane region" description="Helical" evidence="1">
    <location>
        <begin position="67"/>
        <end position="85"/>
    </location>
</feature>
<evidence type="ECO:0000313" key="3">
    <source>
        <dbReference type="Proteomes" id="UP000065261"/>
    </source>
</evidence>
<feature type="transmembrane region" description="Helical" evidence="1">
    <location>
        <begin position="15"/>
        <end position="31"/>
    </location>
</feature>
<gene>
    <name evidence="2" type="ORF">PTRA_a2767</name>
</gene>
<keyword evidence="1" id="KW-1133">Transmembrane helix</keyword>
<accession>A0A0U2X929</accession>
<evidence type="ECO:0000256" key="1">
    <source>
        <dbReference type="SAM" id="Phobius"/>
    </source>
</evidence>
<reference evidence="2 3" key="1">
    <citation type="submission" date="2015-03" db="EMBL/GenBank/DDBJ databases">
        <authorList>
            <person name="Murphy D."/>
        </authorList>
    </citation>
    <scope>NUCLEOTIDE SEQUENCE [LARGE SCALE GENOMIC DNA]</scope>
    <source>
        <strain evidence="2 3">KMM 520</strain>
    </source>
</reference>
<keyword evidence="1" id="KW-0472">Membrane</keyword>
<proteinExistence type="predicted"/>
<name>A0A0U2X929_9GAMM</name>
<feature type="transmembrane region" description="Helical" evidence="1">
    <location>
        <begin position="94"/>
        <end position="114"/>
    </location>
</feature>
<evidence type="ECO:0000313" key="2">
    <source>
        <dbReference type="EMBL" id="ALS33822.1"/>
    </source>
</evidence>
<keyword evidence="1" id="KW-0812">Transmembrane</keyword>